<reference evidence="1 2" key="1">
    <citation type="submission" date="2023-07" db="EMBL/GenBank/DDBJ databases">
        <title>Sequencing the genomes of 1000 actinobacteria strains.</title>
        <authorList>
            <person name="Klenk H.-P."/>
        </authorList>
    </citation>
    <scope>NUCLEOTIDE SEQUENCE [LARGE SCALE GENOMIC DNA]</scope>
    <source>
        <strain evidence="1 2">DSM 44508</strain>
    </source>
</reference>
<dbReference type="EMBL" id="JAVDYF010000001">
    <property type="protein sequence ID" value="MDR7355201.1"/>
    <property type="molecule type" value="Genomic_DNA"/>
</dbReference>
<evidence type="ECO:0000313" key="1">
    <source>
        <dbReference type="EMBL" id="MDR7355201.1"/>
    </source>
</evidence>
<sequence length="101" mass="11496">MTNTIISRELLIWLTLLDPESGVKVGLEQASLFLHKPERRIYQLTSSVLYNLAFMVLLHDPHKESEDCDLLASGVAGLRKRYSNRSSLKSYLNEYLSDLGL</sequence>
<evidence type="ECO:0000313" key="2">
    <source>
        <dbReference type="Proteomes" id="UP001183619"/>
    </source>
</evidence>
<gene>
    <name evidence="1" type="ORF">J2S37_001739</name>
</gene>
<dbReference type="Proteomes" id="UP001183619">
    <property type="component" value="Unassembled WGS sequence"/>
</dbReference>
<dbReference type="RefSeq" id="WP_277104938.1">
    <property type="nucleotide sequence ID" value="NZ_BAAAJS010000058.1"/>
</dbReference>
<proteinExistence type="predicted"/>
<organism evidence="1 2">
    <name type="scientific">Corynebacterium felinum</name>
    <dbReference type="NCBI Taxonomy" id="131318"/>
    <lineage>
        <taxon>Bacteria</taxon>
        <taxon>Bacillati</taxon>
        <taxon>Actinomycetota</taxon>
        <taxon>Actinomycetes</taxon>
        <taxon>Mycobacteriales</taxon>
        <taxon>Corynebacteriaceae</taxon>
        <taxon>Corynebacterium</taxon>
    </lineage>
</organism>
<comment type="caution">
    <text evidence="1">The sequence shown here is derived from an EMBL/GenBank/DDBJ whole genome shotgun (WGS) entry which is preliminary data.</text>
</comment>
<keyword evidence="2" id="KW-1185">Reference proteome</keyword>
<protein>
    <submittedName>
        <fullName evidence="1">Uncharacterized protein</fullName>
    </submittedName>
</protein>
<name>A0ABU2B9A3_9CORY</name>
<accession>A0ABU2B9A3</accession>